<dbReference type="RefSeq" id="XP_040773732.1">
    <property type="nucleotide sequence ID" value="XM_040925574.1"/>
</dbReference>
<dbReference type="AlphaFoldDB" id="A0A9P5CL67"/>
<feature type="compositionally biased region" description="Basic and acidic residues" evidence="1">
    <location>
        <begin position="473"/>
        <end position="483"/>
    </location>
</feature>
<proteinExistence type="predicted"/>
<feature type="compositionally biased region" description="Low complexity" evidence="1">
    <location>
        <begin position="14"/>
        <end position="25"/>
    </location>
</feature>
<comment type="caution">
    <text evidence="2">The sequence shown here is derived from an EMBL/GenBank/DDBJ whole genome shotgun (WGS) entry which is preliminary data.</text>
</comment>
<feature type="region of interest" description="Disordered" evidence="1">
    <location>
        <begin position="456"/>
        <end position="489"/>
    </location>
</feature>
<evidence type="ECO:0000313" key="2">
    <source>
        <dbReference type="EMBL" id="KAF3762753.1"/>
    </source>
</evidence>
<evidence type="ECO:0000313" key="3">
    <source>
        <dbReference type="Proteomes" id="UP000803844"/>
    </source>
</evidence>
<feature type="compositionally biased region" description="Basic residues" evidence="1">
    <location>
        <begin position="67"/>
        <end position="81"/>
    </location>
</feature>
<evidence type="ECO:0000256" key="1">
    <source>
        <dbReference type="SAM" id="MobiDB-lite"/>
    </source>
</evidence>
<accession>A0A9P5CL67</accession>
<protein>
    <submittedName>
        <fullName evidence="2">Uncharacterized protein</fullName>
    </submittedName>
</protein>
<dbReference type="Proteomes" id="UP000803844">
    <property type="component" value="Unassembled WGS sequence"/>
</dbReference>
<feature type="compositionally biased region" description="Acidic residues" evidence="1">
    <location>
        <begin position="1"/>
        <end position="11"/>
    </location>
</feature>
<feature type="compositionally biased region" description="Low complexity" evidence="1">
    <location>
        <begin position="458"/>
        <end position="472"/>
    </location>
</feature>
<name>A0A9P5CL67_CRYP1</name>
<gene>
    <name evidence="2" type="ORF">M406DRAFT_72738</name>
</gene>
<feature type="region of interest" description="Disordered" evidence="1">
    <location>
        <begin position="62"/>
        <end position="81"/>
    </location>
</feature>
<dbReference type="EMBL" id="MU032350">
    <property type="protein sequence ID" value="KAF3762753.1"/>
    <property type="molecule type" value="Genomic_DNA"/>
</dbReference>
<feature type="region of interest" description="Disordered" evidence="1">
    <location>
        <begin position="1"/>
        <end position="44"/>
    </location>
</feature>
<keyword evidence="3" id="KW-1185">Reference proteome</keyword>
<dbReference type="GeneID" id="63842703"/>
<organism evidence="2 3">
    <name type="scientific">Cryphonectria parasitica (strain ATCC 38755 / EP155)</name>
    <dbReference type="NCBI Taxonomy" id="660469"/>
    <lineage>
        <taxon>Eukaryota</taxon>
        <taxon>Fungi</taxon>
        <taxon>Dikarya</taxon>
        <taxon>Ascomycota</taxon>
        <taxon>Pezizomycotina</taxon>
        <taxon>Sordariomycetes</taxon>
        <taxon>Sordariomycetidae</taxon>
        <taxon>Diaporthales</taxon>
        <taxon>Cryphonectriaceae</taxon>
        <taxon>Cryphonectria-Endothia species complex</taxon>
        <taxon>Cryphonectria</taxon>
    </lineage>
</organism>
<reference evidence="2" key="1">
    <citation type="journal article" date="2020" name="Phytopathology">
        <title>Genome sequence of the chestnut blight fungus Cryphonectria parasitica EP155: A fundamental resource for an archetypical invasive plant pathogen.</title>
        <authorList>
            <person name="Crouch J.A."/>
            <person name="Dawe A."/>
            <person name="Aerts A."/>
            <person name="Barry K."/>
            <person name="Churchill A.C.L."/>
            <person name="Grimwood J."/>
            <person name="Hillman B."/>
            <person name="Milgroom M.G."/>
            <person name="Pangilinan J."/>
            <person name="Smith M."/>
            <person name="Salamov A."/>
            <person name="Schmutz J."/>
            <person name="Yadav J."/>
            <person name="Grigoriev I.V."/>
            <person name="Nuss D."/>
        </authorList>
    </citation>
    <scope>NUCLEOTIDE SEQUENCE</scope>
    <source>
        <strain evidence="2">EP155</strain>
    </source>
</reference>
<sequence>MEDLEMMDDEPAVASTSSQATTQATNPFSPLKTPYPTPSGANAAQLSNDNNVPHLILTTEHGEQAHQHRNTKANKKNKANKVHKIPRVRKPKKVQTASLRLPPFSSHLPFGHDFGVSSAPHHVQPYLHLTITAEDISSALTGPIPGFSQLDNVSTSFTPLVCASLARFVNQAVLYATKGTRQDESHGTVDVSSALKGCLRATLRSLMRARPNCPRPAPAPAPGEEDIEYWNSASVQLKRSVTRMWLLAHTLAQLKEIVLSQLRVMGVQLDPQEDKILGKTVIEAVSQPTKHVHVARHSFPLLPRQRLVSSSLIPSFASQYLDRYLQYRGPYCPDGKALMLLVNHFVQARTNYLQGLNQTASSSACNPSGFIGPNGSSACAKPKPHPSSFNFMELDDSSADDDFKMDESDSSVNDSVAEVEDNVQVDGGRAEGADLLLVAAVDRWIKYISLDKDSISGNMLSSLNLSDPSSNGEGKEKGKEKGKWMAKAG</sequence>